<dbReference type="EMBL" id="UYYA01004520">
    <property type="protein sequence ID" value="VDM62256.1"/>
    <property type="molecule type" value="Genomic_DNA"/>
</dbReference>
<evidence type="ECO:0000313" key="3">
    <source>
        <dbReference type="EMBL" id="VDM62256.1"/>
    </source>
</evidence>
<dbReference type="SUPFAM" id="SSF47095">
    <property type="entry name" value="HMG-box"/>
    <property type="match status" value="1"/>
</dbReference>
<dbReference type="Proteomes" id="UP000267027">
    <property type="component" value="Unassembled WGS sequence"/>
</dbReference>
<reference evidence="3 4" key="2">
    <citation type="submission" date="2018-11" db="EMBL/GenBank/DDBJ databases">
        <authorList>
            <consortium name="Pathogen Informatics"/>
        </authorList>
    </citation>
    <scope>NUCLEOTIDE SEQUENCE [LARGE SCALE GENOMIC DNA]</scope>
    <source>
        <strain evidence="3 4">Costa Rica</strain>
    </source>
</reference>
<organism evidence="5">
    <name type="scientific">Angiostrongylus costaricensis</name>
    <name type="common">Nematode worm</name>
    <dbReference type="NCBI Taxonomy" id="334426"/>
    <lineage>
        <taxon>Eukaryota</taxon>
        <taxon>Metazoa</taxon>
        <taxon>Ecdysozoa</taxon>
        <taxon>Nematoda</taxon>
        <taxon>Chromadorea</taxon>
        <taxon>Rhabditida</taxon>
        <taxon>Rhabditina</taxon>
        <taxon>Rhabditomorpha</taxon>
        <taxon>Strongyloidea</taxon>
        <taxon>Metastrongylidae</taxon>
        <taxon>Angiostrongylus</taxon>
    </lineage>
</organism>
<reference evidence="5" key="1">
    <citation type="submission" date="2016-04" db="UniProtKB">
        <authorList>
            <consortium name="WormBaseParasite"/>
        </authorList>
    </citation>
    <scope>IDENTIFICATION</scope>
</reference>
<evidence type="ECO:0000313" key="5">
    <source>
        <dbReference type="WBParaSite" id="ACOC_0001067001-mRNA-1"/>
    </source>
</evidence>
<name>A0A158PKX8_ANGCS</name>
<keyword evidence="4" id="KW-1185">Reference proteome</keyword>
<dbReference type="WBParaSite" id="ACOC_0001067001-mRNA-1">
    <property type="protein sequence ID" value="ACOC_0001067001-mRNA-1"/>
    <property type="gene ID" value="ACOC_0001067001"/>
</dbReference>
<evidence type="ECO:0000256" key="2">
    <source>
        <dbReference type="SAM" id="MobiDB-lite"/>
    </source>
</evidence>
<dbReference type="InterPro" id="IPR036910">
    <property type="entry name" value="HMG_box_dom_sf"/>
</dbReference>
<feature type="compositionally biased region" description="Acidic residues" evidence="2">
    <location>
        <begin position="27"/>
        <end position="37"/>
    </location>
</feature>
<feature type="region of interest" description="Disordered" evidence="2">
    <location>
        <begin position="1"/>
        <end position="37"/>
    </location>
</feature>
<keyword evidence="1" id="KW-0175">Coiled coil</keyword>
<evidence type="ECO:0000313" key="4">
    <source>
        <dbReference type="Proteomes" id="UP000267027"/>
    </source>
</evidence>
<dbReference type="AlphaFoldDB" id="A0A158PKX8"/>
<accession>A0A158PKX8</accession>
<feature type="coiled-coil region" evidence="1">
    <location>
        <begin position="117"/>
        <end position="144"/>
    </location>
</feature>
<feature type="compositionally biased region" description="Basic and acidic residues" evidence="2">
    <location>
        <begin position="17"/>
        <end position="26"/>
    </location>
</feature>
<dbReference type="STRING" id="334426.A0A158PKX8"/>
<gene>
    <name evidence="3" type="ORF">ACOC_LOCUS10671</name>
</gene>
<protein>
    <submittedName>
        <fullName evidence="5">HMG box domain-containing protein</fullName>
    </submittedName>
</protein>
<sequence>MPSPAKKRFREDSEDEPSFRADKSMDCEDDPDDYEDTDELCHGKEDLIQPRVMLEHVENPLQSHLFSRNVNEYLGRPESVLMHPDFPVKPPSLTTYYSKKFGCTAAFGKVKEVTDRMKEDQIGKQECERELGELEKAFLKKMEEFLSNHRDVLLPKQTEFVEHKIKLMRKKVFPSQRNSKVKSNKPPNGSHVMQEKTAFDLFCSTKMDKYVDRPAEVRLKKLRRKFDKLPDDKKEIFEKLAQIR</sequence>
<evidence type="ECO:0000256" key="1">
    <source>
        <dbReference type="SAM" id="Coils"/>
    </source>
</evidence>
<dbReference type="OrthoDB" id="5831108at2759"/>
<proteinExistence type="predicted"/>